<dbReference type="SUPFAM" id="SSF47113">
    <property type="entry name" value="Histone-fold"/>
    <property type="match status" value="1"/>
</dbReference>
<evidence type="ECO:0000313" key="2">
    <source>
        <dbReference type="Proteomes" id="UP000091820"/>
    </source>
</evidence>
<dbReference type="GO" id="GO:0030527">
    <property type="term" value="F:structural constituent of chromatin"/>
    <property type="evidence" value="ECO:0007669"/>
    <property type="project" value="InterPro"/>
</dbReference>
<name>A0A1A9W0Q9_9MUSC</name>
<dbReference type="Gene3D" id="1.10.20.10">
    <property type="entry name" value="Histone, subunit A"/>
    <property type="match status" value="1"/>
</dbReference>
<dbReference type="InterPro" id="IPR009072">
    <property type="entry name" value="Histone-fold"/>
</dbReference>
<dbReference type="STRING" id="37001.A0A1A9W0Q9"/>
<accession>A0A1A9W0Q9</accession>
<dbReference type="EnsemblMetazoa" id="GBRI002168-RA">
    <property type="protein sequence ID" value="GBRI002168-PA"/>
    <property type="gene ID" value="GBRI002168"/>
</dbReference>
<evidence type="ECO:0008006" key="3">
    <source>
        <dbReference type="Google" id="ProtNLM"/>
    </source>
</evidence>
<sequence>MEYLVSDVLELTGNAARDNKSTRNIPRHLQLTRSDFDKYLSQILDDYPFRMECSPYHVMSMGTFFDYPEYLSASA</sequence>
<dbReference type="InterPro" id="IPR002119">
    <property type="entry name" value="Histone_H2A"/>
</dbReference>
<evidence type="ECO:0000313" key="1">
    <source>
        <dbReference type="EnsemblMetazoa" id="GBRI002168-PA"/>
    </source>
</evidence>
<organism evidence="1 2">
    <name type="scientific">Glossina brevipalpis</name>
    <dbReference type="NCBI Taxonomy" id="37001"/>
    <lineage>
        <taxon>Eukaryota</taxon>
        <taxon>Metazoa</taxon>
        <taxon>Ecdysozoa</taxon>
        <taxon>Arthropoda</taxon>
        <taxon>Hexapoda</taxon>
        <taxon>Insecta</taxon>
        <taxon>Pterygota</taxon>
        <taxon>Neoptera</taxon>
        <taxon>Endopterygota</taxon>
        <taxon>Diptera</taxon>
        <taxon>Brachycera</taxon>
        <taxon>Muscomorpha</taxon>
        <taxon>Hippoboscoidea</taxon>
        <taxon>Glossinidae</taxon>
        <taxon>Glossina</taxon>
    </lineage>
</organism>
<reference evidence="2" key="1">
    <citation type="submission" date="2014-03" db="EMBL/GenBank/DDBJ databases">
        <authorList>
            <person name="Aksoy S."/>
            <person name="Warren W."/>
            <person name="Wilson R.K."/>
        </authorList>
    </citation>
    <scope>NUCLEOTIDE SEQUENCE [LARGE SCALE GENOMIC DNA]</scope>
    <source>
        <strain evidence="2">IAEA</strain>
    </source>
</reference>
<dbReference type="Proteomes" id="UP000091820">
    <property type="component" value="Unassembled WGS sequence"/>
</dbReference>
<dbReference type="AlphaFoldDB" id="A0A1A9W0Q9"/>
<protein>
    <recommendedName>
        <fullName evidence="3">Histone H2A</fullName>
    </recommendedName>
</protein>
<dbReference type="VEuPathDB" id="VectorBase:GBRI002168"/>
<dbReference type="GO" id="GO:0000786">
    <property type="term" value="C:nucleosome"/>
    <property type="evidence" value="ECO:0007669"/>
    <property type="project" value="InterPro"/>
</dbReference>
<dbReference type="GO" id="GO:0003677">
    <property type="term" value="F:DNA binding"/>
    <property type="evidence" value="ECO:0007669"/>
    <property type="project" value="InterPro"/>
</dbReference>
<dbReference type="PRINTS" id="PR00620">
    <property type="entry name" value="HISTONEH2A"/>
</dbReference>
<keyword evidence="2" id="KW-1185">Reference proteome</keyword>
<reference evidence="1" key="2">
    <citation type="submission" date="2020-05" db="UniProtKB">
        <authorList>
            <consortium name="EnsemblMetazoa"/>
        </authorList>
    </citation>
    <scope>IDENTIFICATION</scope>
    <source>
        <strain evidence="1">IAEA</strain>
    </source>
</reference>
<proteinExistence type="predicted"/>
<dbReference type="GO" id="GO:0046982">
    <property type="term" value="F:protein heterodimerization activity"/>
    <property type="evidence" value="ECO:0007669"/>
    <property type="project" value="InterPro"/>
</dbReference>